<evidence type="ECO:0000313" key="8">
    <source>
        <dbReference type="Proteomes" id="UP000649617"/>
    </source>
</evidence>
<comment type="caution">
    <text evidence="7">The sequence shown here is derived from an EMBL/GenBank/DDBJ whole genome shotgun (WGS) entry which is preliminary data.</text>
</comment>
<keyword evidence="3 5" id="KW-1133">Transmembrane helix</keyword>
<sequence length="746" mass="80671">MPIPCGQCQVIQDVANGWEGLCLGLQLQSSSTTPEACRGICCDDADCEVWQWGNTRDNSGSKLGLCYTGRGLECQSERFDDLLVLAGQRISHGTVSETISLEKGRWCRGVGMKQADVRAKSPMGGTYKTEVLQCRDVCYADSACSIWEHSTRDGCWYGYSDECSRSFPEAATMVAGERVARACGPGVQTEEATDYVKVFGIIGFVAFLLFCFGLVFVACAALNGSADAYKRSLSRNQSEDLDRFSEHAGRVIDAQPVQPRQGKEKAQALARWIIHLPRHAMARGFMSPQGQSDLQRNLSADRPTQSCSAGNGCYELNSAGAALLLTKINWGIGMIAMPFYLHSAGLGAGVLFFLLSMLLAADAALVLQQLQNSGDPGVLEASYVLLIGRSLGRAGSPGRAWCKLSDSCYGSEWAIGELRLLSENKSFGPESNLGETLAVLSLVVANWGSAVAWLKFIGDNLARFLPLGISSAGWVLILVGPVALSALVDEIAALQRLSRLGLLAGQLFVLLIAIGVIPHLHDFPEYLAAEPFLRMKTFPVAMGLAVFCNEGLVVLSPSVAASMQKPKLLSWSLFLAVTFFSLNYMLLAICGDFLYSYLQVGEVAQEVTMSQGFEMTVLHRVAVLCYVLQLLLTFPASLFVLFRNFEALHPCYDNCWKRAWRSAAVLTVGAVAVVVPRFGDFLAVAGAVGNSVCIYILPHLALLAEGTWRGMQLSKSRRVLSWIIVLVFGAFCGGLASVISIQKLVA</sequence>
<keyword evidence="2 5" id="KW-0812">Transmembrane</keyword>
<dbReference type="EMBL" id="CAJNIZ010047591">
    <property type="protein sequence ID" value="CAE7771253.1"/>
    <property type="molecule type" value="Genomic_DNA"/>
</dbReference>
<dbReference type="OrthoDB" id="446208at2759"/>
<protein>
    <submittedName>
        <fullName evidence="7">AVT3C protein</fullName>
    </submittedName>
</protein>
<reference evidence="7" key="1">
    <citation type="submission" date="2021-02" db="EMBL/GenBank/DDBJ databases">
        <authorList>
            <person name="Dougan E. K."/>
            <person name="Rhodes N."/>
            <person name="Thang M."/>
            <person name="Chan C."/>
        </authorList>
    </citation>
    <scope>NUCLEOTIDE SEQUENCE</scope>
</reference>
<evidence type="ECO:0000256" key="5">
    <source>
        <dbReference type="SAM" id="Phobius"/>
    </source>
</evidence>
<keyword evidence="4 5" id="KW-0472">Membrane</keyword>
<dbReference type="Pfam" id="PF01490">
    <property type="entry name" value="Aa_trans"/>
    <property type="match status" value="1"/>
</dbReference>
<dbReference type="GO" id="GO:0015179">
    <property type="term" value="F:L-amino acid transmembrane transporter activity"/>
    <property type="evidence" value="ECO:0007669"/>
    <property type="project" value="TreeGrafter"/>
</dbReference>
<dbReference type="GO" id="GO:0005774">
    <property type="term" value="C:vacuolar membrane"/>
    <property type="evidence" value="ECO:0007669"/>
    <property type="project" value="TreeGrafter"/>
</dbReference>
<gene>
    <name evidence="7" type="primary">AVT3C</name>
    <name evidence="7" type="ORF">SPIL2461_LOCUS22725</name>
</gene>
<dbReference type="AlphaFoldDB" id="A0A812YDN9"/>
<organism evidence="7 8">
    <name type="scientific">Symbiodinium pilosum</name>
    <name type="common">Dinoflagellate</name>
    <dbReference type="NCBI Taxonomy" id="2952"/>
    <lineage>
        <taxon>Eukaryota</taxon>
        <taxon>Sar</taxon>
        <taxon>Alveolata</taxon>
        <taxon>Dinophyceae</taxon>
        <taxon>Suessiales</taxon>
        <taxon>Symbiodiniaceae</taxon>
        <taxon>Symbiodinium</taxon>
    </lineage>
</organism>
<feature type="transmembrane region" description="Helical" evidence="5">
    <location>
        <begin position="540"/>
        <end position="561"/>
    </location>
</feature>
<evidence type="ECO:0000256" key="2">
    <source>
        <dbReference type="ARBA" id="ARBA00022692"/>
    </source>
</evidence>
<proteinExistence type="predicted"/>
<feature type="transmembrane region" description="Helical" evidence="5">
    <location>
        <begin position="617"/>
        <end position="642"/>
    </location>
</feature>
<dbReference type="PANTHER" id="PTHR22950:SF349">
    <property type="entry name" value="AMINO ACID TRANSPORTER TRANSMEMBRANE DOMAIN-CONTAINING PROTEIN"/>
    <property type="match status" value="1"/>
</dbReference>
<dbReference type="PANTHER" id="PTHR22950">
    <property type="entry name" value="AMINO ACID TRANSPORTER"/>
    <property type="match status" value="1"/>
</dbReference>
<comment type="subcellular location">
    <subcellularLocation>
        <location evidence="1">Membrane</location>
        <topology evidence="1">Multi-pass membrane protein</topology>
    </subcellularLocation>
</comment>
<feature type="transmembrane region" description="Helical" evidence="5">
    <location>
        <begin position="719"/>
        <end position="741"/>
    </location>
</feature>
<feature type="transmembrane region" description="Helical" evidence="5">
    <location>
        <begin position="685"/>
        <end position="707"/>
    </location>
</feature>
<evidence type="ECO:0000259" key="6">
    <source>
        <dbReference type="Pfam" id="PF01490"/>
    </source>
</evidence>
<feature type="domain" description="Amino acid transporter transmembrane" evidence="6">
    <location>
        <begin position="321"/>
        <end position="732"/>
    </location>
</feature>
<feature type="transmembrane region" description="Helical" evidence="5">
    <location>
        <begin position="500"/>
        <end position="520"/>
    </location>
</feature>
<evidence type="ECO:0000256" key="1">
    <source>
        <dbReference type="ARBA" id="ARBA00004141"/>
    </source>
</evidence>
<evidence type="ECO:0000256" key="4">
    <source>
        <dbReference type="ARBA" id="ARBA00023136"/>
    </source>
</evidence>
<feature type="transmembrane region" description="Helical" evidence="5">
    <location>
        <begin position="573"/>
        <end position="597"/>
    </location>
</feature>
<feature type="transmembrane region" description="Helical" evidence="5">
    <location>
        <begin position="346"/>
        <end position="367"/>
    </location>
</feature>
<evidence type="ECO:0000313" key="7">
    <source>
        <dbReference type="EMBL" id="CAE7771253.1"/>
    </source>
</evidence>
<keyword evidence="8" id="KW-1185">Reference proteome</keyword>
<accession>A0A812YDN9</accession>
<feature type="transmembrane region" description="Helical" evidence="5">
    <location>
        <begin position="663"/>
        <end position="679"/>
    </location>
</feature>
<evidence type="ECO:0000256" key="3">
    <source>
        <dbReference type="ARBA" id="ARBA00022989"/>
    </source>
</evidence>
<dbReference type="Proteomes" id="UP000649617">
    <property type="component" value="Unassembled WGS sequence"/>
</dbReference>
<feature type="transmembrane region" description="Helical" evidence="5">
    <location>
        <begin position="198"/>
        <end position="222"/>
    </location>
</feature>
<name>A0A812YDN9_SYMPI</name>
<feature type="transmembrane region" description="Helical" evidence="5">
    <location>
        <begin position="464"/>
        <end position="488"/>
    </location>
</feature>
<dbReference type="InterPro" id="IPR013057">
    <property type="entry name" value="AA_transpt_TM"/>
</dbReference>